<dbReference type="PROSITE" id="PS00108">
    <property type="entry name" value="PROTEIN_KINASE_ST"/>
    <property type="match status" value="1"/>
</dbReference>
<evidence type="ECO:0000256" key="3">
    <source>
        <dbReference type="ARBA" id="ARBA00022840"/>
    </source>
</evidence>
<dbReference type="GO" id="GO:0005524">
    <property type="term" value="F:ATP binding"/>
    <property type="evidence" value="ECO:0007669"/>
    <property type="project" value="UniProtKB-UniRule"/>
</dbReference>
<dbReference type="AlphaFoldDB" id="A0AAI9WWX1"/>
<proteinExistence type="inferred from homology"/>
<dbReference type="InterPro" id="IPR000719">
    <property type="entry name" value="Prot_kinase_dom"/>
</dbReference>
<keyword evidence="9" id="KW-1185">Reference proteome</keyword>
<protein>
    <recommendedName>
        <fullName evidence="10">Meiosis-specific serine/threonine-protein kinase MEK1</fullName>
    </recommendedName>
</protein>
<dbReference type="PROSITE" id="PS50011">
    <property type="entry name" value="PROTEIN_KINASE_DOM"/>
    <property type="match status" value="1"/>
</dbReference>
<dbReference type="Pfam" id="PF00498">
    <property type="entry name" value="FHA"/>
    <property type="match status" value="1"/>
</dbReference>
<dbReference type="Gene3D" id="3.30.200.20">
    <property type="entry name" value="Phosphorylase Kinase, domain 1"/>
    <property type="match status" value="1"/>
</dbReference>
<dbReference type="InterPro" id="IPR008984">
    <property type="entry name" value="SMAD_FHA_dom_sf"/>
</dbReference>
<feature type="domain" description="FHA" evidence="6">
    <location>
        <begin position="45"/>
        <end position="99"/>
    </location>
</feature>
<gene>
    <name evidence="8" type="ORF">KGF56_003742</name>
</gene>
<dbReference type="GeneID" id="73381357"/>
<dbReference type="SUPFAM" id="SSF49879">
    <property type="entry name" value="SMAD/FHA domain"/>
    <property type="match status" value="1"/>
</dbReference>
<dbReference type="RefSeq" id="XP_049179205.1">
    <property type="nucleotide sequence ID" value="XM_049325106.1"/>
</dbReference>
<dbReference type="SMART" id="SM00240">
    <property type="entry name" value="FHA"/>
    <property type="match status" value="1"/>
</dbReference>
<evidence type="ECO:0000256" key="4">
    <source>
        <dbReference type="PROSITE-ProRule" id="PRU10141"/>
    </source>
</evidence>
<dbReference type="EMBL" id="JAHUZD010000126">
    <property type="protein sequence ID" value="KAI3403458.2"/>
    <property type="molecule type" value="Genomic_DNA"/>
</dbReference>
<evidence type="ECO:0000259" key="6">
    <source>
        <dbReference type="PROSITE" id="PS50006"/>
    </source>
</evidence>
<dbReference type="InterPro" id="IPR008271">
    <property type="entry name" value="Ser/Thr_kinase_AS"/>
</dbReference>
<keyword evidence="5" id="KW-0418">Kinase</keyword>
<keyword evidence="3 4" id="KW-0067">ATP-binding</keyword>
<dbReference type="GO" id="GO:0030447">
    <property type="term" value="P:filamentous growth"/>
    <property type="evidence" value="ECO:0007669"/>
    <property type="project" value="UniProtKB-ARBA"/>
</dbReference>
<dbReference type="SMART" id="SM00220">
    <property type="entry name" value="S_TKc"/>
    <property type="match status" value="1"/>
</dbReference>
<feature type="binding site" evidence="4">
    <location>
        <position position="176"/>
    </location>
    <ligand>
        <name>ATP</name>
        <dbReference type="ChEBI" id="CHEBI:30616"/>
    </ligand>
</feature>
<keyword evidence="2 4" id="KW-0547">Nucleotide-binding</keyword>
<dbReference type="GO" id="GO:0004674">
    <property type="term" value="F:protein serine/threonine kinase activity"/>
    <property type="evidence" value="ECO:0007669"/>
    <property type="project" value="UniProtKB-KW"/>
</dbReference>
<dbReference type="CDD" id="cd22670">
    <property type="entry name" value="FHA_MEK1-like"/>
    <property type="match status" value="1"/>
</dbReference>
<dbReference type="PANTHER" id="PTHR24347">
    <property type="entry name" value="SERINE/THREONINE-PROTEIN KINASE"/>
    <property type="match status" value="1"/>
</dbReference>
<dbReference type="Proteomes" id="UP001202479">
    <property type="component" value="Unassembled WGS sequence"/>
</dbReference>
<dbReference type="Gene3D" id="1.10.510.10">
    <property type="entry name" value="Transferase(Phosphotransferase) domain 1"/>
    <property type="match status" value="1"/>
</dbReference>
<evidence type="ECO:0000256" key="2">
    <source>
        <dbReference type="ARBA" id="ARBA00022741"/>
    </source>
</evidence>
<keyword evidence="5" id="KW-0723">Serine/threonine-protein kinase</keyword>
<evidence type="ECO:0000313" key="8">
    <source>
        <dbReference type="EMBL" id="KAI3403458.2"/>
    </source>
</evidence>
<dbReference type="Pfam" id="PF00069">
    <property type="entry name" value="Pkinase"/>
    <property type="match status" value="1"/>
</dbReference>
<dbReference type="InterPro" id="IPR011009">
    <property type="entry name" value="Kinase-like_dom_sf"/>
</dbReference>
<reference evidence="8" key="1">
    <citation type="journal article" date="2022" name="DNA Res.">
        <title>Genome analysis of five recently described species of the CUG-Ser clade uncovers Candida theae as a new hybrid lineage with pathogenic potential in the Candida parapsilosis species complex.</title>
        <authorList>
            <person name="Mixao V."/>
            <person name="Del Olmo V."/>
            <person name="Hegedusova E."/>
            <person name="Saus E."/>
            <person name="Pryszcz L."/>
            <person name="Cillingova A."/>
            <person name="Nosek J."/>
            <person name="Gabaldon T."/>
        </authorList>
    </citation>
    <scope>NUCLEOTIDE SEQUENCE</scope>
    <source>
        <strain evidence="8">CBS 10844</strain>
    </source>
</reference>
<organism evidence="8 9">
    <name type="scientific">Candida oxycetoniae</name>
    <dbReference type="NCBI Taxonomy" id="497107"/>
    <lineage>
        <taxon>Eukaryota</taxon>
        <taxon>Fungi</taxon>
        <taxon>Dikarya</taxon>
        <taxon>Ascomycota</taxon>
        <taxon>Saccharomycotina</taxon>
        <taxon>Pichiomycetes</taxon>
        <taxon>Debaryomycetaceae</taxon>
        <taxon>Candida/Lodderomyces clade</taxon>
        <taxon>Candida</taxon>
    </lineage>
</organism>
<sequence length="432" mass="49031">MDFLGILKIKALNNSSIIFSGKTQKSLEFSAHSTTSLPIFNSEVIKIGRGKNCDIRIENPSVSLHHATIWSIQFDPTTSPIVYINDNSRNGTVCNTENMFKGETRILTDGDHLEIKTAAFISFEAIPLVFISSPHEQIVTKLKDWQITNTKIGSGSFGSVYVAKFTKRKSPPFAVKIIPKRQTGKFEYDDIHFREVHLLSKASHPNIIKVYEAIADENSIYIFQDLICGGDLFSYLVHENYLRAIPEKETIFIVFQLMKALQFLHKSLHIVHRDLKLDNILMQLPLPKSKIFICDFGIAKLMTQTRTNTCVGTIEYSAPEVFKCDLRGKAVTPYSFKCDAWSLGIITHILLSGISPFYSQSKESILRASREGILNFNKKQFLKVSKPAKGFISALLKVNASDRLDIDGCFEHEWIKNNRPKLESFYREKISH</sequence>
<dbReference type="Gene3D" id="2.60.200.20">
    <property type="match status" value="1"/>
</dbReference>
<dbReference type="InterPro" id="IPR017441">
    <property type="entry name" value="Protein_kinase_ATP_BS"/>
</dbReference>
<dbReference type="InterPro" id="IPR000253">
    <property type="entry name" value="FHA_dom"/>
</dbReference>
<evidence type="ECO:0008006" key="10">
    <source>
        <dbReference type="Google" id="ProtNLM"/>
    </source>
</evidence>
<evidence type="ECO:0000259" key="7">
    <source>
        <dbReference type="PROSITE" id="PS50011"/>
    </source>
</evidence>
<dbReference type="PROSITE" id="PS00107">
    <property type="entry name" value="PROTEIN_KINASE_ATP"/>
    <property type="match status" value="1"/>
</dbReference>
<evidence type="ECO:0000256" key="1">
    <source>
        <dbReference type="ARBA" id="ARBA00005575"/>
    </source>
</evidence>
<dbReference type="SUPFAM" id="SSF56112">
    <property type="entry name" value="Protein kinase-like (PK-like)"/>
    <property type="match status" value="1"/>
</dbReference>
<evidence type="ECO:0000256" key="5">
    <source>
        <dbReference type="RuleBase" id="RU000304"/>
    </source>
</evidence>
<feature type="domain" description="Protein kinase" evidence="7">
    <location>
        <begin position="146"/>
        <end position="415"/>
    </location>
</feature>
<keyword evidence="5" id="KW-0808">Transferase</keyword>
<comment type="similarity">
    <text evidence="1">Belongs to the protein kinase superfamily. CAMK Ser/Thr protein kinase family. CHEK2 subfamily.</text>
</comment>
<dbReference type="PROSITE" id="PS50006">
    <property type="entry name" value="FHA_DOMAIN"/>
    <property type="match status" value="1"/>
</dbReference>
<evidence type="ECO:0000313" key="9">
    <source>
        <dbReference type="Proteomes" id="UP001202479"/>
    </source>
</evidence>
<comment type="caution">
    <text evidence="8">The sequence shown here is derived from an EMBL/GenBank/DDBJ whole genome shotgun (WGS) entry which is preliminary data.</text>
</comment>
<accession>A0AAI9WWX1</accession>
<name>A0AAI9WWX1_9ASCO</name>